<reference evidence="11 12" key="1">
    <citation type="submission" date="2023-09" db="EMBL/GenBank/DDBJ databases">
        <authorList>
            <person name="Rey-Velasco X."/>
        </authorList>
    </citation>
    <scope>NUCLEOTIDE SEQUENCE [LARGE SCALE GENOMIC DNA]</scope>
    <source>
        <strain evidence="11 12">P385</strain>
    </source>
</reference>
<keyword evidence="4 8" id="KW-0472">Membrane</keyword>
<organism evidence="11 12">
    <name type="scientific">Spectribacter acetivorans</name>
    <dbReference type="NCBI Taxonomy" id="3075603"/>
    <lineage>
        <taxon>Bacteria</taxon>
        <taxon>Pseudomonadati</taxon>
        <taxon>Pseudomonadota</taxon>
        <taxon>Gammaproteobacteria</taxon>
        <taxon>Salinisphaerales</taxon>
        <taxon>Salinisphaeraceae</taxon>
        <taxon>Spectribacter</taxon>
    </lineage>
</organism>
<dbReference type="InterPro" id="IPR000189">
    <property type="entry name" value="Transglyc_AS"/>
</dbReference>
<name>A0ABU3B9H3_9GAMM</name>
<keyword evidence="5 8" id="KW-0998">Cell outer membrane</keyword>
<evidence type="ECO:0000256" key="8">
    <source>
        <dbReference type="HAMAP-Rule" id="MF_02016"/>
    </source>
</evidence>
<dbReference type="SMART" id="SM00062">
    <property type="entry name" value="PBPb"/>
    <property type="match status" value="1"/>
</dbReference>
<dbReference type="InterPro" id="IPR023346">
    <property type="entry name" value="Lysozyme-like_dom_sf"/>
</dbReference>
<evidence type="ECO:0000256" key="1">
    <source>
        <dbReference type="ARBA" id="ARBA00007734"/>
    </source>
</evidence>
<keyword evidence="12" id="KW-1185">Reference proteome</keyword>
<dbReference type="PANTHER" id="PTHR35936:SF32">
    <property type="entry name" value="MEMBRANE-BOUND LYTIC MUREIN TRANSGLYCOSYLASE F"/>
    <property type="match status" value="1"/>
</dbReference>
<comment type="subcellular location">
    <subcellularLocation>
        <location evidence="8">Cell outer membrane</location>
        <topology evidence="8">Peripheral membrane protein</topology>
    </subcellularLocation>
    <text evidence="8">Attached to the inner leaflet of the outer membrane.</text>
</comment>
<evidence type="ECO:0000313" key="11">
    <source>
        <dbReference type="EMBL" id="MDT0619119.1"/>
    </source>
</evidence>
<accession>A0ABU3B9H3</accession>
<sequence>MSDAAVHRLPAQRYRVSLRWVTILLALALLATCQPPVSPMAEIQATGMLRVATVNSATTYYLGPAGPTGFEYDLARAFADQLGVELEMQVVDTRAALTRAVRQGNSHFAVGLTATAALHRDYRLTPGYLDLQPTVVYQADDPTPDDLASLDGKLTVARDDAVTNWLRQAHPTLNFRVDESANAEELLARVAEGDIRATVADARLVQLNQRYYPRLRTAFTLPLTASRAWVFPAREHDALYNRAIAFLAGMRGDAAMTILRDRHFGHAKRLGFVGGQTFARIAEERLDRWRPAFETAADENGLDWRLLAAVGYQESHWDPEAVSPTGVRGLMMLTEQTAEELGVADRTDPAQSIEGGARYIRDLRERLADGIEEPDRTWTALAAYNLGLGHVLDARELLRQRDRDPDSWINLRDALPWLTQKRYHSQTRYGYARGHEAVTYVGNIRAYYDILLWMTGDPDTEKPESLQREPETPEAAAERALDMNVPAL</sequence>
<dbReference type="InterPro" id="IPR023703">
    <property type="entry name" value="MltF"/>
</dbReference>
<evidence type="ECO:0000256" key="5">
    <source>
        <dbReference type="ARBA" id="ARBA00023237"/>
    </source>
</evidence>
<dbReference type="Pfam" id="PF00497">
    <property type="entry name" value="SBP_bac_3"/>
    <property type="match status" value="1"/>
</dbReference>
<evidence type="ECO:0000256" key="7">
    <source>
        <dbReference type="ARBA" id="ARBA00023316"/>
    </source>
</evidence>
<dbReference type="SUPFAM" id="SSF53955">
    <property type="entry name" value="Lysozyme-like"/>
    <property type="match status" value="1"/>
</dbReference>
<feature type="compositionally biased region" description="Basic and acidic residues" evidence="9">
    <location>
        <begin position="460"/>
        <end position="481"/>
    </location>
</feature>
<feature type="domain" description="Solute-binding protein family 3/N-terminal" evidence="10">
    <location>
        <begin position="48"/>
        <end position="267"/>
    </location>
</feature>
<comment type="similarity">
    <text evidence="8">In the N-terminal section; belongs to the bacterial solute-binding protein 3 family.</text>
</comment>
<comment type="catalytic activity">
    <reaction evidence="8">
        <text>Exolytic cleavage of the (1-&gt;4)-beta-glycosidic linkage between N-acetylmuramic acid (MurNAc) and N-acetylglucosamine (GlcNAc) residues in peptidoglycan, from either the reducing or the non-reducing ends of the peptidoglycan chains, with concomitant formation of a 1,6-anhydrobond in the MurNAc residue.</text>
        <dbReference type="EC" id="4.2.2.n1"/>
    </reaction>
</comment>
<feature type="active site" evidence="8">
    <location>
        <position position="314"/>
    </location>
</feature>
<dbReference type="CDD" id="cd13403">
    <property type="entry name" value="MLTF-like"/>
    <property type="match status" value="1"/>
</dbReference>
<comment type="similarity">
    <text evidence="1">Belongs to the transglycosylase Slt family.</text>
</comment>
<comment type="caution">
    <text evidence="11">The sequence shown here is derived from an EMBL/GenBank/DDBJ whole genome shotgun (WGS) entry which is preliminary data.</text>
</comment>
<keyword evidence="6 8" id="KW-0456">Lyase</keyword>
<dbReference type="Proteomes" id="UP001259982">
    <property type="component" value="Unassembled WGS sequence"/>
</dbReference>
<dbReference type="SUPFAM" id="SSF53850">
    <property type="entry name" value="Periplasmic binding protein-like II"/>
    <property type="match status" value="1"/>
</dbReference>
<evidence type="ECO:0000313" key="12">
    <source>
        <dbReference type="Proteomes" id="UP001259982"/>
    </source>
</evidence>
<dbReference type="PANTHER" id="PTHR35936">
    <property type="entry name" value="MEMBRANE-BOUND LYTIC MUREIN TRANSGLYCOSYLASE F"/>
    <property type="match status" value="1"/>
</dbReference>
<dbReference type="Gene3D" id="1.10.530.10">
    <property type="match status" value="1"/>
</dbReference>
<dbReference type="EMBL" id="JAVRHY010000010">
    <property type="protein sequence ID" value="MDT0619119.1"/>
    <property type="molecule type" value="Genomic_DNA"/>
</dbReference>
<comment type="function">
    <text evidence="8">Murein-degrading enzyme that degrades murein glycan strands and insoluble, high-molecular weight murein sacculi, with the concomitant formation of a 1,6-anhydromuramoyl product. Lytic transglycosylases (LTs) play an integral role in the metabolism of the peptidoglycan (PG) sacculus. Their lytic action creates space within the PG sacculus to allow for its expansion as well as for the insertion of various structures such as secretion systems and flagella.</text>
</comment>
<comment type="similarity">
    <text evidence="2">Belongs to the bacterial solute-binding protein 3 family.</text>
</comment>
<evidence type="ECO:0000256" key="2">
    <source>
        <dbReference type="ARBA" id="ARBA00010333"/>
    </source>
</evidence>
<dbReference type="NCBIfam" id="NF008112">
    <property type="entry name" value="PRK10859.1"/>
    <property type="match status" value="1"/>
</dbReference>
<evidence type="ECO:0000259" key="10">
    <source>
        <dbReference type="SMART" id="SM00062"/>
    </source>
</evidence>
<evidence type="ECO:0000256" key="6">
    <source>
        <dbReference type="ARBA" id="ARBA00023239"/>
    </source>
</evidence>
<dbReference type="EC" id="4.2.2.n1" evidence="8"/>
<dbReference type="PROSITE" id="PS00922">
    <property type="entry name" value="TRANSGLYCOSYLASE"/>
    <property type="match status" value="1"/>
</dbReference>
<proteinExistence type="inferred from homology"/>
<comment type="similarity">
    <text evidence="8">In the C-terminal section; belongs to the transglycosylase Slt family.</text>
</comment>
<evidence type="ECO:0000256" key="3">
    <source>
        <dbReference type="ARBA" id="ARBA00022729"/>
    </source>
</evidence>
<dbReference type="InterPro" id="IPR001638">
    <property type="entry name" value="Solute-binding_3/MltF_N"/>
</dbReference>
<dbReference type="CDD" id="cd01009">
    <property type="entry name" value="PBP2_YfhD_N"/>
    <property type="match status" value="1"/>
</dbReference>
<keyword evidence="3 8" id="KW-0732">Signal</keyword>
<dbReference type="GO" id="GO:0016829">
    <property type="term" value="F:lyase activity"/>
    <property type="evidence" value="ECO:0007669"/>
    <property type="project" value="UniProtKB-KW"/>
</dbReference>
<feature type="region of interest" description="Disordered" evidence="9">
    <location>
        <begin position="460"/>
        <end position="488"/>
    </location>
</feature>
<gene>
    <name evidence="8 11" type="primary">mltF</name>
    <name evidence="11" type="ORF">RM531_11600</name>
</gene>
<comment type="domain">
    <text evidence="8">The N-terminal domain does not have lytic activity and probably modulates enzymatic activity. The C-terminal domain is the catalytic active domain.</text>
</comment>
<comment type="caution">
    <text evidence="8">Lacks conserved residue(s) required for the propagation of feature annotation.</text>
</comment>
<dbReference type="Pfam" id="PF01464">
    <property type="entry name" value="SLT"/>
    <property type="match status" value="1"/>
</dbReference>
<protein>
    <recommendedName>
        <fullName evidence="8">Membrane-bound lytic murein transglycosylase F</fullName>
        <ecNumber evidence="8">4.2.2.n1</ecNumber>
    </recommendedName>
    <alternativeName>
        <fullName evidence="8">Murein lyase F</fullName>
    </alternativeName>
</protein>
<keyword evidence="7 8" id="KW-0961">Cell wall biogenesis/degradation</keyword>
<feature type="region of interest" description="LT domain" evidence="8">
    <location>
        <begin position="268"/>
        <end position="488"/>
    </location>
</feature>
<dbReference type="HAMAP" id="MF_02016">
    <property type="entry name" value="MltF"/>
    <property type="match status" value="1"/>
</dbReference>
<dbReference type="Gene3D" id="3.40.190.10">
    <property type="entry name" value="Periplasmic binding protein-like II"/>
    <property type="match status" value="2"/>
</dbReference>
<dbReference type="InterPro" id="IPR008258">
    <property type="entry name" value="Transglycosylase_SLT_dom_1"/>
</dbReference>
<evidence type="ECO:0000256" key="4">
    <source>
        <dbReference type="ARBA" id="ARBA00023136"/>
    </source>
</evidence>
<evidence type="ECO:0000256" key="9">
    <source>
        <dbReference type="SAM" id="MobiDB-lite"/>
    </source>
</evidence>
<dbReference type="RefSeq" id="WP_311659442.1">
    <property type="nucleotide sequence ID" value="NZ_JAVRHY010000010.1"/>
</dbReference>